<dbReference type="RefSeq" id="WP_156701558.1">
    <property type="nucleotide sequence ID" value="NZ_CACRUP010000017.1"/>
</dbReference>
<dbReference type="NCBIfam" id="NF033832">
    <property type="entry name" value="sce7726_fam"/>
    <property type="match status" value="1"/>
</dbReference>
<sequence length="282" mass="33308">MSSNNLVLNRFFTQYVFSDLVANHTNNTYCTVVKRYLKDKQNRNNGEVISQIYKYMSKNYRNEYFYQNTMLNKLLLGRHSLNTTTALTQTPIGKSKADFIMINGKAVVYEIKTELDSFERLDTQLNDYFKAFNHVCVVTSESNFEKISKLLESTPVGICILSNKNTLQFPKEPEENNDKLSHEILFKVLHKKEFEEILNIHYGSLPNATQVFYYDECFRLFSSIPISILYPMVLVQLKKRNHIIKEYYQNVPYELKSLLYFYNAKEKDYLNLSHFLNDKYRG</sequence>
<gene>
    <name evidence="1" type="ORF">PGLFYP46_01608</name>
</gene>
<dbReference type="InterPro" id="IPR047729">
    <property type="entry name" value="Sce7726-like"/>
</dbReference>
<dbReference type="EMBL" id="CACRUP010000017">
    <property type="protein sequence ID" value="VYT99820.1"/>
    <property type="molecule type" value="Genomic_DNA"/>
</dbReference>
<reference evidence="1" key="1">
    <citation type="submission" date="2019-11" db="EMBL/GenBank/DDBJ databases">
        <authorList>
            <person name="Feng L."/>
        </authorList>
    </citation>
    <scope>NUCLEOTIDE SEQUENCE</scope>
    <source>
        <strain evidence="1">PgorbachiiLFYP46</strain>
    </source>
</reference>
<dbReference type="AlphaFoldDB" id="A0A6N3BD81"/>
<organism evidence="1">
    <name type="scientific">Peptoniphilus gorbachii</name>
    <dbReference type="NCBI Taxonomy" id="411567"/>
    <lineage>
        <taxon>Bacteria</taxon>
        <taxon>Bacillati</taxon>
        <taxon>Bacillota</taxon>
        <taxon>Tissierellia</taxon>
        <taxon>Tissierellales</taxon>
        <taxon>Peptoniphilaceae</taxon>
        <taxon>Peptoniphilus</taxon>
    </lineage>
</organism>
<name>A0A6N3BD81_9FIRM</name>
<proteinExistence type="predicted"/>
<evidence type="ECO:0008006" key="2">
    <source>
        <dbReference type="Google" id="ProtNLM"/>
    </source>
</evidence>
<accession>A0A6N3BD81</accession>
<evidence type="ECO:0000313" key="1">
    <source>
        <dbReference type="EMBL" id="VYT99820.1"/>
    </source>
</evidence>
<protein>
    <recommendedName>
        <fullName evidence="2">Sce7726 family protein</fullName>
    </recommendedName>
</protein>